<dbReference type="AlphaFoldDB" id="A0A8J2H2Q9"/>
<reference evidence="1" key="1">
    <citation type="submission" date="2021-04" db="EMBL/GenBank/DDBJ databases">
        <authorList>
            <person name="Chebbi M.A.C M."/>
        </authorList>
    </citation>
    <scope>NUCLEOTIDE SEQUENCE</scope>
</reference>
<protein>
    <submittedName>
        <fullName evidence="1">Uncharacterized protein</fullName>
    </submittedName>
</protein>
<comment type="caution">
    <text evidence="1">The sequence shown here is derived from an EMBL/GenBank/DDBJ whole genome shotgun (WGS) entry which is preliminary data.</text>
</comment>
<keyword evidence="2" id="KW-1185">Reference proteome</keyword>
<evidence type="ECO:0000313" key="2">
    <source>
        <dbReference type="Proteomes" id="UP000786811"/>
    </source>
</evidence>
<sequence length="205" mass="24629">MRPILSYAAPIWWNTGASIMEKYRKLERSCLRSCLGLYKTAESDYKKCVDNKTLYNSASIPRFDIFILRLTRRYYSTLNQIDNIYLKNLKCLDWFQVQRMAKSKYSAPEIFTNLDKLGFIQNENNIPTIFHVKRRCTNKAIPLDENIHRNNLVYSTAISDADKNCLDRLSENYWWLQEDAKFIDELRRRARLKQQQQQRRQRRAR</sequence>
<dbReference type="EMBL" id="CAJNRD030001116">
    <property type="protein sequence ID" value="CAG5075429.1"/>
    <property type="molecule type" value="Genomic_DNA"/>
</dbReference>
<name>A0A8J2H2Q9_COTCN</name>
<gene>
    <name evidence="1" type="ORF">HICCMSTLAB_LOCUS1583</name>
</gene>
<dbReference type="OrthoDB" id="7989680at2759"/>
<dbReference type="Proteomes" id="UP000786811">
    <property type="component" value="Unassembled WGS sequence"/>
</dbReference>
<organism evidence="1 2">
    <name type="scientific">Cotesia congregata</name>
    <name type="common">Parasitoid wasp</name>
    <name type="synonym">Apanteles congregatus</name>
    <dbReference type="NCBI Taxonomy" id="51543"/>
    <lineage>
        <taxon>Eukaryota</taxon>
        <taxon>Metazoa</taxon>
        <taxon>Ecdysozoa</taxon>
        <taxon>Arthropoda</taxon>
        <taxon>Hexapoda</taxon>
        <taxon>Insecta</taxon>
        <taxon>Pterygota</taxon>
        <taxon>Neoptera</taxon>
        <taxon>Endopterygota</taxon>
        <taxon>Hymenoptera</taxon>
        <taxon>Apocrita</taxon>
        <taxon>Ichneumonoidea</taxon>
        <taxon>Braconidae</taxon>
        <taxon>Microgastrinae</taxon>
        <taxon>Cotesia</taxon>
    </lineage>
</organism>
<evidence type="ECO:0000313" key="1">
    <source>
        <dbReference type="EMBL" id="CAG5075429.1"/>
    </source>
</evidence>
<accession>A0A8J2H2Q9</accession>
<proteinExistence type="predicted"/>